<dbReference type="Pfam" id="PF02244">
    <property type="entry name" value="Propep_M14"/>
    <property type="match status" value="1"/>
</dbReference>
<keyword evidence="8" id="KW-0378">Hydrolase</keyword>
<dbReference type="GO" id="GO:0004180">
    <property type="term" value="F:carboxypeptidase activity"/>
    <property type="evidence" value="ECO:0007669"/>
    <property type="project" value="UniProtKB-KW"/>
</dbReference>
<dbReference type="PRINTS" id="PR00765">
    <property type="entry name" value="CRBOXYPTASEA"/>
</dbReference>
<feature type="active site" description="Proton donor/acceptor" evidence="14">
    <location>
        <position position="381"/>
    </location>
</feature>
<evidence type="ECO:0000256" key="4">
    <source>
        <dbReference type="ARBA" id="ARBA00022645"/>
    </source>
</evidence>
<keyword evidence="17" id="KW-1185">Reference proteome</keyword>
<dbReference type="PROSITE" id="PS00132">
    <property type="entry name" value="CARBOXYPEPT_ZN_1"/>
    <property type="match status" value="1"/>
</dbReference>
<evidence type="ECO:0000256" key="10">
    <source>
        <dbReference type="ARBA" id="ARBA00023026"/>
    </source>
</evidence>
<dbReference type="PANTHER" id="PTHR11705:SF143">
    <property type="entry name" value="SLL0236 PROTEIN"/>
    <property type="match status" value="1"/>
</dbReference>
<name>A0ABM4CWN4_HYDVU</name>
<dbReference type="SMART" id="SM00631">
    <property type="entry name" value="Zn_pept"/>
    <property type="match status" value="1"/>
</dbReference>
<evidence type="ECO:0000256" key="5">
    <source>
        <dbReference type="ARBA" id="ARBA00022670"/>
    </source>
</evidence>
<comment type="cofactor">
    <cofactor evidence="1">
        <name>Zn(2+)</name>
        <dbReference type="ChEBI" id="CHEBI:29105"/>
    </cofactor>
</comment>
<dbReference type="SUPFAM" id="SSF54897">
    <property type="entry name" value="Protease propeptides/inhibitors"/>
    <property type="match status" value="1"/>
</dbReference>
<evidence type="ECO:0000256" key="8">
    <source>
        <dbReference type="ARBA" id="ARBA00022801"/>
    </source>
</evidence>
<dbReference type="PROSITE" id="PS52035">
    <property type="entry name" value="PEPTIDASE_M14"/>
    <property type="match status" value="1"/>
</dbReference>
<keyword evidence="4 18" id="KW-0121">Carboxypeptidase</keyword>
<comment type="similarity">
    <text evidence="3 14">Belongs to the peptidase M14 family.</text>
</comment>
<dbReference type="InterPro" id="IPR003146">
    <property type="entry name" value="M14A_act_pep"/>
</dbReference>
<evidence type="ECO:0000256" key="12">
    <source>
        <dbReference type="ARBA" id="ARBA00023145"/>
    </source>
</evidence>
<accession>A0ABM4CWN4</accession>
<keyword evidence="12" id="KW-0865">Zymogen</keyword>
<evidence type="ECO:0000256" key="15">
    <source>
        <dbReference type="SAM" id="SignalP"/>
    </source>
</evidence>
<evidence type="ECO:0000256" key="3">
    <source>
        <dbReference type="ARBA" id="ARBA00005988"/>
    </source>
</evidence>
<evidence type="ECO:0000256" key="13">
    <source>
        <dbReference type="ARBA" id="ARBA00023157"/>
    </source>
</evidence>
<keyword evidence="11" id="KW-0482">Metalloprotease</keyword>
<evidence type="ECO:0000256" key="9">
    <source>
        <dbReference type="ARBA" id="ARBA00022833"/>
    </source>
</evidence>
<keyword evidence="10" id="KW-0843">Virulence</keyword>
<evidence type="ECO:0000256" key="1">
    <source>
        <dbReference type="ARBA" id="ARBA00001947"/>
    </source>
</evidence>
<dbReference type="SUPFAM" id="SSF53187">
    <property type="entry name" value="Zn-dependent exopeptidases"/>
    <property type="match status" value="1"/>
</dbReference>
<gene>
    <name evidence="18" type="primary">LOC101239400</name>
</gene>
<keyword evidence="6" id="KW-0479">Metal-binding</keyword>
<evidence type="ECO:0000259" key="16">
    <source>
        <dbReference type="PROSITE" id="PS52035"/>
    </source>
</evidence>
<reference evidence="18" key="1">
    <citation type="submission" date="2025-08" db="UniProtKB">
        <authorList>
            <consortium name="RefSeq"/>
        </authorList>
    </citation>
    <scope>IDENTIFICATION</scope>
</reference>
<comment type="function">
    <text evidence="2">Extracellular metalloprotease that contributes to pathogenicity.</text>
</comment>
<keyword evidence="13" id="KW-1015">Disulfide bond</keyword>
<evidence type="ECO:0000256" key="14">
    <source>
        <dbReference type="PROSITE-ProRule" id="PRU01379"/>
    </source>
</evidence>
<evidence type="ECO:0000313" key="17">
    <source>
        <dbReference type="Proteomes" id="UP001652625"/>
    </source>
</evidence>
<keyword evidence="7 15" id="KW-0732">Signal</keyword>
<evidence type="ECO:0000256" key="6">
    <source>
        <dbReference type="ARBA" id="ARBA00022723"/>
    </source>
</evidence>
<evidence type="ECO:0000256" key="7">
    <source>
        <dbReference type="ARBA" id="ARBA00022729"/>
    </source>
</evidence>
<feature type="chain" id="PRO_5045821690" evidence="15">
    <location>
        <begin position="19"/>
        <end position="425"/>
    </location>
</feature>
<dbReference type="Proteomes" id="UP001652625">
    <property type="component" value="Chromosome 11"/>
</dbReference>
<dbReference type="PANTHER" id="PTHR11705">
    <property type="entry name" value="PROTEASE FAMILY M14 CARBOXYPEPTIDASE A,B"/>
    <property type="match status" value="1"/>
</dbReference>
<organism evidence="17 18">
    <name type="scientific">Hydra vulgaris</name>
    <name type="common">Hydra</name>
    <name type="synonym">Hydra attenuata</name>
    <dbReference type="NCBI Taxonomy" id="6087"/>
    <lineage>
        <taxon>Eukaryota</taxon>
        <taxon>Metazoa</taxon>
        <taxon>Cnidaria</taxon>
        <taxon>Hydrozoa</taxon>
        <taxon>Hydroidolina</taxon>
        <taxon>Anthoathecata</taxon>
        <taxon>Aplanulata</taxon>
        <taxon>Hydridae</taxon>
        <taxon>Hydra</taxon>
    </lineage>
</organism>
<keyword evidence="9" id="KW-0862">Zinc</keyword>
<feature type="domain" description="Peptidase M14" evidence="16">
    <location>
        <begin position="120"/>
        <end position="417"/>
    </location>
</feature>
<dbReference type="InterPro" id="IPR000834">
    <property type="entry name" value="Peptidase_M14"/>
</dbReference>
<dbReference type="GeneID" id="101239400"/>
<evidence type="ECO:0000256" key="2">
    <source>
        <dbReference type="ARBA" id="ARBA00003091"/>
    </source>
</evidence>
<dbReference type="Pfam" id="PF00246">
    <property type="entry name" value="Peptidase_M14"/>
    <property type="match status" value="1"/>
</dbReference>
<dbReference type="Gene3D" id="3.30.70.340">
    <property type="entry name" value="Metallocarboxypeptidase-like"/>
    <property type="match status" value="1"/>
</dbReference>
<sequence length="425" mass="49398">MNLNKVFLIFLLLKFYSNQEIKDDAKPGPILLRLNPNNEIQVDFLKSLKRDKHNLKFQVWRDADLPGHHVDIWVAQKSYHDFLLYIQKVGIRHQVLSEDLYKSIGHRNISLIGIETFDSNYQDFEEIVAEMTRLSYFYNDSVKMEKIGMSYDGQLIYAITVFQNSSLIKPKIVINCGVHAREWLAISSCKYVLRKLVFNQNYDADISKLLKNYDVTMIPILNPDGYIYSKRYRMWRKSRSKTTDQNCNGVDINRNFGYRWGSGGSSSDVCAETYCGTHPFSEIESLSLARFLYKNRRSLKAYIDVHTFGQMWITPWGFTHSISKDYKTQENAMKRIQLAIKINNNVTYQIGRSSEIMYQTSGDALDWVYGRLGIVHTYGVELRPTLQIKNGFVYSRFAIVLSGEDLMVGLKELSKVMLEEEKNAF</sequence>
<evidence type="ECO:0000256" key="11">
    <source>
        <dbReference type="ARBA" id="ARBA00023049"/>
    </source>
</evidence>
<dbReference type="InterPro" id="IPR036990">
    <property type="entry name" value="M14A-like_propep"/>
</dbReference>
<feature type="signal peptide" evidence="15">
    <location>
        <begin position="1"/>
        <end position="18"/>
    </location>
</feature>
<protein>
    <submittedName>
        <fullName evidence="18">Carboxypeptidase B isoform X2</fullName>
    </submittedName>
</protein>
<dbReference type="RefSeq" id="XP_065666347.1">
    <property type="nucleotide sequence ID" value="XM_065810275.1"/>
</dbReference>
<dbReference type="InterPro" id="IPR057246">
    <property type="entry name" value="CARBOXYPEPT_ZN_1"/>
</dbReference>
<keyword evidence="5" id="KW-0645">Protease</keyword>
<evidence type="ECO:0000313" key="18">
    <source>
        <dbReference type="RefSeq" id="XP_065666347.1"/>
    </source>
</evidence>
<proteinExistence type="inferred from homology"/>
<dbReference type="Gene3D" id="3.40.630.10">
    <property type="entry name" value="Zn peptidases"/>
    <property type="match status" value="1"/>
</dbReference>